<dbReference type="PANTHER" id="PTHR31414">
    <property type="entry name" value="TRANSMEMBRANE PROTEIN DDB_G0292058"/>
    <property type="match status" value="1"/>
</dbReference>
<feature type="signal peptide" evidence="2">
    <location>
        <begin position="1"/>
        <end position="20"/>
    </location>
</feature>
<evidence type="ECO:0000313" key="3">
    <source>
        <dbReference type="EMBL" id="KAJ6804007.1"/>
    </source>
</evidence>
<feature type="transmembrane region" description="Helical" evidence="1">
    <location>
        <begin position="492"/>
        <end position="516"/>
    </location>
</feature>
<dbReference type="EMBL" id="JANAVB010036020">
    <property type="protein sequence ID" value="KAJ6804007.1"/>
    <property type="molecule type" value="Genomic_DNA"/>
</dbReference>
<feature type="transmembrane region" description="Helical" evidence="1">
    <location>
        <begin position="251"/>
        <end position="272"/>
    </location>
</feature>
<keyword evidence="2" id="KW-0732">Signal</keyword>
<comment type="caution">
    <text evidence="3">The sequence shown here is derived from an EMBL/GenBank/DDBJ whole genome shotgun (WGS) entry which is preliminary data.</text>
</comment>
<feature type="transmembrane region" description="Helical" evidence="1">
    <location>
        <begin position="279"/>
        <end position="303"/>
    </location>
</feature>
<dbReference type="InterPro" id="IPR040283">
    <property type="entry name" value="DDB_G0292058-like"/>
</dbReference>
<feature type="transmembrane region" description="Helical" evidence="1">
    <location>
        <begin position="102"/>
        <end position="127"/>
    </location>
</feature>
<reference evidence="3" key="1">
    <citation type="journal article" date="2023" name="GigaByte">
        <title>Genome assembly of the bearded iris, Iris pallida Lam.</title>
        <authorList>
            <person name="Bruccoleri R.E."/>
            <person name="Oakeley E.J."/>
            <person name="Faust A.M.E."/>
            <person name="Altorfer M."/>
            <person name="Dessus-Babus S."/>
            <person name="Burckhardt D."/>
            <person name="Oertli M."/>
            <person name="Naumann U."/>
            <person name="Petersen F."/>
            <person name="Wong J."/>
        </authorList>
    </citation>
    <scope>NUCLEOTIDE SEQUENCE</scope>
    <source>
        <strain evidence="3">GSM-AAB239-AS_SAM_17_03QT</strain>
    </source>
</reference>
<keyword evidence="1" id="KW-0812">Transmembrane</keyword>
<keyword evidence="1" id="KW-1133">Transmembrane helix</keyword>
<dbReference type="AlphaFoldDB" id="A0AAX6EIL6"/>
<name>A0AAX6EIL6_IRIPA</name>
<sequence length="541" mass="59286">MGCSLLPLFLFLFTATLSIAAPLFQQAPISGGEGVGVGGGLVPLRRFAAEDTSTPVRNTSFILAAQRTLRKDPTDGFKLYNGGWNISEGHYWASVGFTAFPLFTLAIVWFVGFGLTLLLICCCYCCCPRRSYSYSRVAYALSLILLILFTIAAIIGCIVLYTGQGKFHSSTSETMDYVTGQADFTVENLRNFSGDLSAAKKVGVDQVFLPADTRAKIDEIVTKVNASANKLDARTSDNSNKIKDVLNTVRMILVVVAAVMLLLAFLGFLLSIFGLQSIVYILVFVGWILVAGTFILCGVFLIFHNVVADTCVSMEEWVENPTEQTALDDILPCVDVATANASFYQSKLTTFQLVNVVNQVITNVANRNIPPALGPPLYYNQSGPLMPTLCNPYNSDLSNHTCTAGQVGLSNASQVWQGFVCTASMVSGAEVCTSVGRITPNIYKQMDAAVSMSFGLHHYGPFLAQLEDCTFVRQTFSDISANNCPGLRKYSYWIYVGLAMVSAAVMLSLIFWVIYARERRHRRYNKESKVMVQDKGGFERM</sequence>
<organism evidence="3 4">
    <name type="scientific">Iris pallida</name>
    <name type="common">Sweet iris</name>
    <dbReference type="NCBI Taxonomy" id="29817"/>
    <lineage>
        <taxon>Eukaryota</taxon>
        <taxon>Viridiplantae</taxon>
        <taxon>Streptophyta</taxon>
        <taxon>Embryophyta</taxon>
        <taxon>Tracheophyta</taxon>
        <taxon>Spermatophyta</taxon>
        <taxon>Magnoliopsida</taxon>
        <taxon>Liliopsida</taxon>
        <taxon>Asparagales</taxon>
        <taxon>Iridaceae</taxon>
        <taxon>Iridoideae</taxon>
        <taxon>Irideae</taxon>
        <taxon>Iris</taxon>
    </lineage>
</organism>
<dbReference type="GO" id="GO:0005886">
    <property type="term" value="C:plasma membrane"/>
    <property type="evidence" value="ECO:0007669"/>
    <property type="project" value="TreeGrafter"/>
</dbReference>
<dbReference type="GO" id="GO:0009506">
    <property type="term" value="C:plasmodesma"/>
    <property type="evidence" value="ECO:0007669"/>
    <property type="project" value="TreeGrafter"/>
</dbReference>
<feature type="transmembrane region" description="Helical" evidence="1">
    <location>
        <begin position="139"/>
        <end position="161"/>
    </location>
</feature>
<feature type="chain" id="PRO_5043892799" evidence="2">
    <location>
        <begin position="21"/>
        <end position="541"/>
    </location>
</feature>
<evidence type="ECO:0000256" key="1">
    <source>
        <dbReference type="SAM" id="Phobius"/>
    </source>
</evidence>
<keyword evidence="1" id="KW-0472">Membrane</keyword>
<keyword evidence="4" id="KW-1185">Reference proteome</keyword>
<proteinExistence type="predicted"/>
<evidence type="ECO:0000313" key="4">
    <source>
        <dbReference type="Proteomes" id="UP001140949"/>
    </source>
</evidence>
<accession>A0AAX6EIL6</accession>
<dbReference type="Proteomes" id="UP001140949">
    <property type="component" value="Unassembled WGS sequence"/>
</dbReference>
<gene>
    <name evidence="3" type="ORF">M6B38_186070</name>
</gene>
<protein>
    <submittedName>
        <fullName evidence="3">Uncharacterized protein</fullName>
    </submittedName>
</protein>
<reference evidence="3" key="2">
    <citation type="submission" date="2023-04" db="EMBL/GenBank/DDBJ databases">
        <authorList>
            <person name="Bruccoleri R.E."/>
            <person name="Oakeley E.J."/>
            <person name="Faust A.-M."/>
            <person name="Dessus-Babus S."/>
            <person name="Altorfer M."/>
            <person name="Burckhardt D."/>
            <person name="Oertli M."/>
            <person name="Naumann U."/>
            <person name="Petersen F."/>
            <person name="Wong J."/>
        </authorList>
    </citation>
    <scope>NUCLEOTIDE SEQUENCE</scope>
    <source>
        <strain evidence="3">GSM-AAB239-AS_SAM_17_03QT</strain>
        <tissue evidence="3">Leaf</tissue>
    </source>
</reference>
<dbReference type="PANTHER" id="PTHR31414:SF15">
    <property type="entry name" value="PLASMA MEMBRANE FUSION PROTEIN"/>
    <property type="match status" value="1"/>
</dbReference>
<evidence type="ECO:0000256" key="2">
    <source>
        <dbReference type="SAM" id="SignalP"/>
    </source>
</evidence>